<dbReference type="InterPro" id="IPR011545">
    <property type="entry name" value="DEAD/DEAH_box_helicase_dom"/>
</dbReference>
<feature type="domain" description="Helicase ATP-binding" evidence="10">
    <location>
        <begin position="79"/>
        <end position="252"/>
    </location>
</feature>
<dbReference type="GO" id="GO:0003676">
    <property type="term" value="F:nucleic acid binding"/>
    <property type="evidence" value="ECO:0007669"/>
    <property type="project" value="InterPro"/>
</dbReference>
<dbReference type="PANTHER" id="PTHR47958">
    <property type="entry name" value="ATP-DEPENDENT RNA HELICASE DBP3"/>
    <property type="match status" value="1"/>
</dbReference>
<dbReference type="CDD" id="cd18787">
    <property type="entry name" value="SF2_C_DEAD"/>
    <property type="match status" value="1"/>
</dbReference>
<comment type="caution">
    <text evidence="13">The sequence shown here is derived from an EMBL/GenBank/DDBJ whole genome shotgun (WGS) entry which is preliminary data.</text>
</comment>
<organism evidence="13 14">
    <name type="scientific">Takifugu flavidus</name>
    <name type="common">sansaifugu</name>
    <dbReference type="NCBI Taxonomy" id="433684"/>
    <lineage>
        <taxon>Eukaryota</taxon>
        <taxon>Metazoa</taxon>
        <taxon>Chordata</taxon>
        <taxon>Craniata</taxon>
        <taxon>Vertebrata</taxon>
        <taxon>Euteleostomi</taxon>
        <taxon>Actinopterygii</taxon>
        <taxon>Neopterygii</taxon>
        <taxon>Teleostei</taxon>
        <taxon>Neoteleostei</taxon>
        <taxon>Acanthomorphata</taxon>
        <taxon>Eupercaria</taxon>
        <taxon>Tetraodontiformes</taxon>
        <taxon>Tetradontoidea</taxon>
        <taxon>Tetraodontidae</taxon>
        <taxon>Takifugu</taxon>
    </lineage>
</organism>
<comment type="similarity">
    <text evidence="8">Belongs to the DEAD box helicase family. DECD subfamily.</text>
</comment>
<dbReference type="GO" id="GO:0005524">
    <property type="term" value="F:ATP binding"/>
    <property type="evidence" value="ECO:0007669"/>
    <property type="project" value="UniProtKB-KW"/>
</dbReference>
<dbReference type="PROSITE" id="PS51195">
    <property type="entry name" value="Q_MOTIF"/>
    <property type="match status" value="1"/>
</dbReference>
<dbReference type="FunFam" id="3.40.50.300:FF:000111">
    <property type="entry name" value="DEAD-box ATP-dependent RNA helicase"/>
    <property type="match status" value="1"/>
</dbReference>
<evidence type="ECO:0000259" key="10">
    <source>
        <dbReference type="PROSITE" id="PS51192"/>
    </source>
</evidence>
<dbReference type="GO" id="GO:0005634">
    <property type="term" value="C:nucleus"/>
    <property type="evidence" value="ECO:0007669"/>
    <property type="project" value="UniProtKB-SubCell"/>
</dbReference>
<dbReference type="Pfam" id="PF00270">
    <property type="entry name" value="DEAD"/>
    <property type="match status" value="1"/>
</dbReference>
<evidence type="ECO:0000259" key="11">
    <source>
        <dbReference type="PROSITE" id="PS51194"/>
    </source>
</evidence>
<dbReference type="FunFam" id="3.40.50.300:FF:000168">
    <property type="entry name" value="DEAD-box ATP-dependent RNA helicase 56-like"/>
    <property type="match status" value="1"/>
</dbReference>
<evidence type="ECO:0000256" key="5">
    <source>
        <dbReference type="ARBA" id="ARBA00022806"/>
    </source>
</evidence>
<keyword evidence="5 13" id="KW-0347">Helicase</keyword>
<evidence type="ECO:0000256" key="2">
    <source>
        <dbReference type="ARBA" id="ARBA00012552"/>
    </source>
</evidence>
<dbReference type="Proteomes" id="UP000324091">
    <property type="component" value="Chromosome 6"/>
</dbReference>
<reference evidence="13 14" key="1">
    <citation type="submission" date="2019-04" db="EMBL/GenBank/DDBJ databases">
        <title>Chromosome genome assembly for Takifugu flavidus.</title>
        <authorList>
            <person name="Xiao S."/>
        </authorList>
    </citation>
    <scope>NUCLEOTIDE SEQUENCE [LARGE SCALE GENOMIC DNA]</scope>
    <source>
        <strain evidence="13">HTHZ2018</strain>
        <tissue evidence="13">Muscle</tissue>
    </source>
</reference>
<evidence type="ECO:0000313" key="14">
    <source>
        <dbReference type="Proteomes" id="UP000324091"/>
    </source>
</evidence>
<evidence type="ECO:0000256" key="6">
    <source>
        <dbReference type="ARBA" id="ARBA00022840"/>
    </source>
</evidence>
<comment type="subcellular location">
    <subcellularLocation>
        <location evidence="1">Nucleus</location>
    </subcellularLocation>
</comment>
<dbReference type="SMART" id="SM00487">
    <property type="entry name" value="DEXDc"/>
    <property type="match status" value="1"/>
</dbReference>
<dbReference type="InterPro" id="IPR027417">
    <property type="entry name" value="P-loop_NTPase"/>
</dbReference>
<dbReference type="GO" id="GO:0003724">
    <property type="term" value="F:RNA helicase activity"/>
    <property type="evidence" value="ECO:0007669"/>
    <property type="project" value="UniProtKB-EC"/>
</dbReference>
<gene>
    <name evidence="13" type="ORF">D4764_06G0010000</name>
</gene>
<dbReference type="InterPro" id="IPR014014">
    <property type="entry name" value="RNA_helicase_DEAD_Q_motif"/>
</dbReference>
<evidence type="ECO:0000256" key="1">
    <source>
        <dbReference type="ARBA" id="ARBA00004123"/>
    </source>
</evidence>
<keyword evidence="6" id="KW-0067">ATP-binding</keyword>
<dbReference type="InterPro" id="IPR014001">
    <property type="entry name" value="Helicase_ATP-bd"/>
</dbReference>
<evidence type="ECO:0000256" key="4">
    <source>
        <dbReference type="ARBA" id="ARBA00022801"/>
    </source>
</evidence>
<keyword evidence="14" id="KW-1185">Reference proteome</keyword>
<dbReference type="CDD" id="cd17950">
    <property type="entry name" value="DEADc_DDX39"/>
    <property type="match status" value="1"/>
</dbReference>
<dbReference type="AlphaFoldDB" id="A0A5C6N1A5"/>
<dbReference type="SMART" id="SM00490">
    <property type="entry name" value="HELICc"/>
    <property type="match status" value="1"/>
</dbReference>
<feature type="domain" description="Helicase C-terminal" evidence="11">
    <location>
        <begin position="282"/>
        <end position="424"/>
    </location>
</feature>
<sequence length="466" mass="53824">MCLPTQMETEISSELLEYEEDEEPQGAPESGTSSNKAIEGAFRAFHTAGFRDFLLKPELLRAIVDCGFEHPSKVQHECIPQAILGMDILCEAQSGMGKTAVFVLATLQQIKPVDGQVSVLVMCHTRELAFKISKEYERFSKYMPTVKVSVFFGGLTIRKDKAVLKKNCPHIIVGNPGRIYTLILQRSLSLKNIKHFVLDECDKMLEQLDMRGDVQEIFQMTPDKKQVMMFSATLSEEVRPVCRMFMRDPLELFDDDPQPSLRGLEQYYCRLKVHEKTRKLFDLLELMVFNQVAIFVKTVQHCVALSHLLVEQVFPAIAVHRDMAQEERLSRFEQFKNLQWQILVATNLFDQEMDTEFINVVFNYDTPEDSDTYFHRVARARSFRTKVLVITFVSDEDDVMILNEVQQRFEVNIAELPEEINIWRYIILGYSWWPDGSRVLHVADAEQKAPLDIDKHSEDRPVLVIS</sequence>
<keyword evidence="3" id="KW-0547">Nucleotide-binding</keyword>
<dbReference type="Pfam" id="PF00271">
    <property type="entry name" value="Helicase_C"/>
    <property type="match status" value="1"/>
</dbReference>
<protein>
    <recommendedName>
        <fullName evidence="2">RNA helicase</fullName>
        <ecNumber evidence="2">3.6.4.13</ecNumber>
    </recommendedName>
</protein>
<feature type="non-terminal residue" evidence="13">
    <location>
        <position position="466"/>
    </location>
</feature>
<feature type="domain" description="DEAD-box RNA helicase Q" evidence="12">
    <location>
        <begin position="48"/>
        <end position="76"/>
    </location>
</feature>
<evidence type="ECO:0000259" key="12">
    <source>
        <dbReference type="PROSITE" id="PS51195"/>
    </source>
</evidence>
<proteinExistence type="inferred from homology"/>
<evidence type="ECO:0000256" key="3">
    <source>
        <dbReference type="ARBA" id="ARBA00022741"/>
    </source>
</evidence>
<dbReference type="EMBL" id="RHFK02000019">
    <property type="protein sequence ID" value="TWW59470.1"/>
    <property type="molecule type" value="Genomic_DNA"/>
</dbReference>
<keyword evidence="4" id="KW-0378">Hydrolase</keyword>
<dbReference type="PROSITE" id="PS51192">
    <property type="entry name" value="HELICASE_ATP_BIND_1"/>
    <property type="match status" value="1"/>
</dbReference>
<evidence type="ECO:0000256" key="8">
    <source>
        <dbReference type="ARBA" id="ARBA00038213"/>
    </source>
</evidence>
<accession>A0A5C6N1A5</accession>
<dbReference type="Gene3D" id="3.40.50.300">
    <property type="entry name" value="P-loop containing nucleotide triphosphate hydrolases"/>
    <property type="match status" value="2"/>
</dbReference>
<feature type="short sequence motif" description="Q motif" evidence="9">
    <location>
        <begin position="48"/>
        <end position="76"/>
    </location>
</feature>
<dbReference type="SUPFAM" id="SSF52540">
    <property type="entry name" value="P-loop containing nucleoside triphosphate hydrolases"/>
    <property type="match status" value="2"/>
</dbReference>
<keyword evidence="7" id="KW-0539">Nucleus</keyword>
<dbReference type="EC" id="3.6.4.13" evidence="2"/>
<evidence type="ECO:0000256" key="9">
    <source>
        <dbReference type="PROSITE-ProRule" id="PRU00552"/>
    </source>
</evidence>
<dbReference type="InterPro" id="IPR001650">
    <property type="entry name" value="Helicase_C-like"/>
</dbReference>
<evidence type="ECO:0000313" key="13">
    <source>
        <dbReference type="EMBL" id="TWW59470.1"/>
    </source>
</evidence>
<dbReference type="PROSITE" id="PS51194">
    <property type="entry name" value="HELICASE_CTER"/>
    <property type="match status" value="1"/>
</dbReference>
<dbReference type="GO" id="GO:0016787">
    <property type="term" value="F:hydrolase activity"/>
    <property type="evidence" value="ECO:0007669"/>
    <property type="project" value="UniProtKB-KW"/>
</dbReference>
<evidence type="ECO:0000256" key="7">
    <source>
        <dbReference type="ARBA" id="ARBA00023242"/>
    </source>
</evidence>
<name>A0A5C6N1A5_9TELE</name>